<organism evidence="1 2">
    <name type="scientific">Ascobolus immersus RN42</name>
    <dbReference type="NCBI Taxonomy" id="1160509"/>
    <lineage>
        <taxon>Eukaryota</taxon>
        <taxon>Fungi</taxon>
        <taxon>Dikarya</taxon>
        <taxon>Ascomycota</taxon>
        <taxon>Pezizomycotina</taxon>
        <taxon>Pezizomycetes</taxon>
        <taxon>Pezizales</taxon>
        <taxon>Ascobolaceae</taxon>
        <taxon>Ascobolus</taxon>
    </lineage>
</organism>
<dbReference type="Proteomes" id="UP000275078">
    <property type="component" value="Unassembled WGS sequence"/>
</dbReference>
<keyword evidence="2" id="KW-1185">Reference proteome</keyword>
<evidence type="ECO:0000313" key="1">
    <source>
        <dbReference type="EMBL" id="RPA72219.1"/>
    </source>
</evidence>
<proteinExistence type="predicted"/>
<dbReference type="EMBL" id="ML119872">
    <property type="protein sequence ID" value="RPA72219.1"/>
    <property type="molecule type" value="Genomic_DNA"/>
</dbReference>
<dbReference type="AlphaFoldDB" id="A0A3N4HD42"/>
<accession>A0A3N4HD42</accession>
<sequence length="480" mass="53914">MLSNRCRDLLDIGPFSWDGTPDGKKPNDQVPWKALRGEAVDFIHRTAKDFLNDSYLPELPDFAGAEFNPHVSLLALHFASISMIISGTSFEFELPSSFFRYVRRVDSYLAECLDVSLRTSYNDSKLVTAASGRLDKVGSKSALLSALKDYVIVVDAIGGLPRLMRYLGERGSVHAVFDRLDEILQGDMRSAFKGPVIVASEESQSIMALFSPDELRQILLESSWSSVFLAAVHRFPLYLSQLVKQRLSEEQICSPPFRTMLSKLLLLALSPWTMYTRSPNQSTRLHDKRESLQDYLAKNGDRVVRFRKGSEGEGQLGFVVELEVVKALLDLGADPNQPLPPFGLSAWTNHLLCHYQGTACGSKRRFPKAGEYFHNKSRVAELLLKGGAEAKPLLRADFKKRLGKSPQPPHDLLADIYGPRVAAYLRTSRFCPAKPMGERRPYVLARLFSGLNMEMGRGLLRGIAKTLRSEYQPVELHFRF</sequence>
<reference evidence="1 2" key="1">
    <citation type="journal article" date="2018" name="Nat. Ecol. Evol.">
        <title>Pezizomycetes genomes reveal the molecular basis of ectomycorrhizal truffle lifestyle.</title>
        <authorList>
            <person name="Murat C."/>
            <person name="Payen T."/>
            <person name="Noel B."/>
            <person name="Kuo A."/>
            <person name="Morin E."/>
            <person name="Chen J."/>
            <person name="Kohler A."/>
            <person name="Krizsan K."/>
            <person name="Balestrini R."/>
            <person name="Da Silva C."/>
            <person name="Montanini B."/>
            <person name="Hainaut M."/>
            <person name="Levati E."/>
            <person name="Barry K.W."/>
            <person name="Belfiori B."/>
            <person name="Cichocki N."/>
            <person name="Clum A."/>
            <person name="Dockter R.B."/>
            <person name="Fauchery L."/>
            <person name="Guy J."/>
            <person name="Iotti M."/>
            <person name="Le Tacon F."/>
            <person name="Lindquist E.A."/>
            <person name="Lipzen A."/>
            <person name="Malagnac F."/>
            <person name="Mello A."/>
            <person name="Molinier V."/>
            <person name="Miyauchi S."/>
            <person name="Poulain J."/>
            <person name="Riccioni C."/>
            <person name="Rubini A."/>
            <person name="Sitrit Y."/>
            <person name="Splivallo R."/>
            <person name="Traeger S."/>
            <person name="Wang M."/>
            <person name="Zifcakova L."/>
            <person name="Wipf D."/>
            <person name="Zambonelli A."/>
            <person name="Paolocci F."/>
            <person name="Nowrousian M."/>
            <person name="Ottonello S."/>
            <person name="Baldrian P."/>
            <person name="Spatafora J.W."/>
            <person name="Henrissat B."/>
            <person name="Nagy L.G."/>
            <person name="Aury J.M."/>
            <person name="Wincker P."/>
            <person name="Grigoriev I.V."/>
            <person name="Bonfante P."/>
            <person name="Martin F.M."/>
        </authorList>
    </citation>
    <scope>NUCLEOTIDE SEQUENCE [LARGE SCALE GENOMIC DNA]</scope>
    <source>
        <strain evidence="1 2">RN42</strain>
    </source>
</reference>
<protein>
    <submittedName>
        <fullName evidence="1">Uncharacterized protein</fullName>
    </submittedName>
</protein>
<evidence type="ECO:0000313" key="2">
    <source>
        <dbReference type="Proteomes" id="UP000275078"/>
    </source>
</evidence>
<name>A0A3N4HD42_ASCIM</name>
<gene>
    <name evidence="1" type="ORF">BJ508DRAFT_76957</name>
</gene>